<dbReference type="KEGG" id="mdv:C5Q96_06915"/>
<dbReference type="AlphaFoldDB" id="A0A2S0L5M4"/>
<dbReference type="EMBL" id="CP027228">
    <property type="protein sequence ID" value="AVM48591.1"/>
    <property type="molecule type" value="Genomic_DNA"/>
</dbReference>
<feature type="compositionally biased region" description="Polar residues" evidence="1">
    <location>
        <begin position="96"/>
        <end position="111"/>
    </location>
</feature>
<evidence type="ECO:0000256" key="2">
    <source>
        <dbReference type="SAM" id="Phobius"/>
    </source>
</evidence>
<evidence type="ECO:0000313" key="4">
    <source>
        <dbReference type="Proteomes" id="UP000237883"/>
    </source>
</evidence>
<accession>A0A2S0L5M4</accession>
<evidence type="ECO:0000313" key="3">
    <source>
        <dbReference type="EMBL" id="AVM48591.1"/>
    </source>
</evidence>
<reference evidence="4" key="1">
    <citation type="submission" date="2018-02" db="EMBL/GenBank/DDBJ databases">
        <authorList>
            <person name="Holder M.E."/>
            <person name="Ajami N.J."/>
            <person name="Petrosino J.F."/>
        </authorList>
    </citation>
    <scope>NUCLEOTIDE SEQUENCE [LARGE SCALE GENOMIC DNA]</scope>
    <source>
        <strain evidence="4">CCUG 47132</strain>
    </source>
</reference>
<feature type="compositionally biased region" description="Acidic residues" evidence="1">
    <location>
        <begin position="116"/>
        <end position="127"/>
    </location>
</feature>
<feature type="transmembrane region" description="Helical" evidence="2">
    <location>
        <begin position="39"/>
        <end position="58"/>
    </location>
</feature>
<sequence>MDKNKRTKLRDGIAMIITGAVAVLMVFGVNVPVISDTNIGKIAYVIAFAISYAVNHYFNHNYSEEAKQSQELLDYLKEAKKINEYVQHVDNYVNKQPTLEANTNEEVSNVEKTSEDNEDEEESEAKG</sequence>
<keyword evidence="4" id="KW-1185">Reference proteome</keyword>
<dbReference type="Proteomes" id="UP000237883">
    <property type="component" value="Chromosome"/>
</dbReference>
<gene>
    <name evidence="3" type="ORF">C5Q96_06915</name>
</gene>
<dbReference type="RefSeq" id="WP_106057646.1">
    <property type="nucleotide sequence ID" value="NZ_CP027228.1"/>
</dbReference>
<protein>
    <submittedName>
        <fullName evidence="3">Uncharacterized protein</fullName>
    </submittedName>
</protein>
<keyword evidence="2" id="KW-0472">Membrane</keyword>
<feature type="transmembrane region" description="Helical" evidence="2">
    <location>
        <begin position="12"/>
        <end position="33"/>
    </location>
</feature>
<name>A0A2S0L5M4_9FIRM</name>
<dbReference type="GeneID" id="78391993"/>
<feature type="region of interest" description="Disordered" evidence="1">
    <location>
        <begin position="96"/>
        <end position="127"/>
    </location>
</feature>
<keyword evidence="2" id="KW-1133">Transmembrane helix</keyword>
<evidence type="ECO:0000256" key="1">
    <source>
        <dbReference type="SAM" id="MobiDB-lite"/>
    </source>
</evidence>
<keyword evidence="2" id="KW-0812">Transmembrane</keyword>
<organism evidence="3 4">
    <name type="scientific">Mogibacterium diversum</name>
    <dbReference type="NCBI Taxonomy" id="114527"/>
    <lineage>
        <taxon>Bacteria</taxon>
        <taxon>Bacillati</taxon>
        <taxon>Bacillota</taxon>
        <taxon>Clostridia</taxon>
        <taxon>Peptostreptococcales</taxon>
        <taxon>Anaerovoracaceae</taxon>
        <taxon>Mogibacterium</taxon>
    </lineage>
</organism>
<proteinExistence type="predicted"/>